<keyword evidence="3" id="KW-1185">Reference proteome</keyword>
<gene>
    <name evidence="2" type="ORF">ICN82_04060</name>
</gene>
<dbReference type="Proteomes" id="UP000609121">
    <property type="component" value="Unassembled WGS sequence"/>
</dbReference>
<dbReference type="EMBL" id="JACVXA010000008">
    <property type="protein sequence ID" value="MBE3637376.1"/>
    <property type="molecule type" value="Genomic_DNA"/>
</dbReference>
<dbReference type="AlphaFoldDB" id="A0A8J6Z7S4"/>
<name>A0A8J6Z7S4_9RHOB</name>
<evidence type="ECO:0000313" key="2">
    <source>
        <dbReference type="EMBL" id="MBE3637376.1"/>
    </source>
</evidence>
<reference evidence="2" key="1">
    <citation type="submission" date="2020-09" db="EMBL/GenBank/DDBJ databases">
        <title>A novel bacterium of genus Mangrovicoccus, isolated from South China Sea.</title>
        <authorList>
            <person name="Huang H."/>
            <person name="Mo K."/>
            <person name="Hu Y."/>
        </authorList>
    </citation>
    <scope>NUCLEOTIDE SEQUENCE</scope>
    <source>
        <strain evidence="2">HB182678</strain>
    </source>
</reference>
<feature type="coiled-coil region" evidence="1">
    <location>
        <begin position="5"/>
        <end position="32"/>
    </location>
</feature>
<dbReference type="RefSeq" id="WP_193179903.1">
    <property type="nucleotide sequence ID" value="NZ_JACVXA010000008.1"/>
</dbReference>
<sequence>MKKELALARQTNGHLENQLASALNELALLRDVFGQVAKVTRTLHASTP</sequence>
<keyword evidence="1" id="KW-0175">Coiled coil</keyword>
<protein>
    <submittedName>
        <fullName evidence="2">Uncharacterized protein</fullName>
    </submittedName>
</protein>
<comment type="caution">
    <text evidence="2">The sequence shown here is derived from an EMBL/GenBank/DDBJ whole genome shotgun (WGS) entry which is preliminary data.</text>
</comment>
<organism evidence="2 3">
    <name type="scientific">Mangrovicoccus algicola</name>
    <dbReference type="NCBI Taxonomy" id="2771008"/>
    <lineage>
        <taxon>Bacteria</taxon>
        <taxon>Pseudomonadati</taxon>
        <taxon>Pseudomonadota</taxon>
        <taxon>Alphaproteobacteria</taxon>
        <taxon>Rhodobacterales</taxon>
        <taxon>Paracoccaceae</taxon>
        <taxon>Mangrovicoccus</taxon>
    </lineage>
</organism>
<evidence type="ECO:0000256" key="1">
    <source>
        <dbReference type="SAM" id="Coils"/>
    </source>
</evidence>
<accession>A0A8J6Z7S4</accession>
<proteinExistence type="predicted"/>
<evidence type="ECO:0000313" key="3">
    <source>
        <dbReference type="Proteomes" id="UP000609121"/>
    </source>
</evidence>